<evidence type="ECO:0000313" key="8">
    <source>
        <dbReference type="Proteomes" id="UP000237752"/>
    </source>
</evidence>
<dbReference type="InterPro" id="IPR009057">
    <property type="entry name" value="Homeodomain-like_sf"/>
</dbReference>
<gene>
    <name evidence="7" type="ORF">CLV47_10983</name>
</gene>
<dbReference type="Gene3D" id="1.10.357.10">
    <property type="entry name" value="Tetracycline Repressor, domain 2"/>
    <property type="match status" value="1"/>
</dbReference>
<dbReference type="GO" id="GO:0000976">
    <property type="term" value="F:transcription cis-regulatory region binding"/>
    <property type="evidence" value="ECO:0007669"/>
    <property type="project" value="TreeGrafter"/>
</dbReference>
<evidence type="ECO:0000256" key="1">
    <source>
        <dbReference type="ARBA" id="ARBA00023015"/>
    </source>
</evidence>
<keyword evidence="2 4" id="KW-0238">DNA-binding</keyword>
<feature type="DNA-binding region" description="H-T-H motif" evidence="4">
    <location>
        <begin position="55"/>
        <end position="74"/>
    </location>
</feature>
<sequence length="222" mass="24236">MSETDVSHRHHGTPPRQSLSSPRIVNMARWEPGTPERLQTAALELFAAQGFEQTTAAQIARSVGLTERTFFRHFSDKREALFYGQDLFAQAFLDGVAEAPPDAAPLDIVAAALRSAATLFPDERRTRSRIRQSVIEQNPALQERERHKMSGIATTIADALRARAITDPAATLAAESGATVFGIAFTQWLVEGEKRSLADITADVLRELRNLSGVPTTSPSVS</sequence>
<dbReference type="SUPFAM" id="SSF46689">
    <property type="entry name" value="Homeodomain-like"/>
    <property type="match status" value="1"/>
</dbReference>
<feature type="region of interest" description="Disordered" evidence="5">
    <location>
        <begin position="1"/>
        <end position="24"/>
    </location>
</feature>
<dbReference type="InterPro" id="IPR041347">
    <property type="entry name" value="MftR_C"/>
</dbReference>
<dbReference type="PANTHER" id="PTHR30055">
    <property type="entry name" value="HTH-TYPE TRANSCRIPTIONAL REGULATOR RUTR"/>
    <property type="match status" value="1"/>
</dbReference>
<keyword evidence="3" id="KW-0804">Transcription</keyword>
<dbReference type="GO" id="GO:0003700">
    <property type="term" value="F:DNA-binding transcription factor activity"/>
    <property type="evidence" value="ECO:0007669"/>
    <property type="project" value="TreeGrafter"/>
</dbReference>
<evidence type="ECO:0000313" key="7">
    <source>
        <dbReference type="EMBL" id="PRZ41536.1"/>
    </source>
</evidence>
<dbReference type="PROSITE" id="PS50977">
    <property type="entry name" value="HTH_TETR_2"/>
    <property type="match status" value="1"/>
</dbReference>
<dbReference type="AlphaFoldDB" id="A0A2T0ZYV1"/>
<keyword evidence="8" id="KW-1185">Reference proteome</keyword>
<dbReference type="InterPro" id="IPR050109">
    <property type="entry name" value="HTH-type_TetR-like_transc_reg"/>
</dbReference>
<dbReference type="PANTHER" id="PTHR30055:SF238">
    <property type="entry name" value="MYCOFACTOCIN BIOSYNTHESIS TRANSCRIPTIONAL REGULATOR MFTR-RELATED"/>
    <property type="match status" value="1"/>
</dbReference>
<protein>
    <submittedName>
        <fullName evidence="7">TetR family transcriptional regulator</fullName>
    </submittedName>
</protein>
<evidence type="ECO:0000259" key="6">
    <source>
        <dbReference type="PROSITE" id="PS50977"/>
    </source>
</evidence>
<evidence type="ECO:0000256" key="2">
    <source>
        <dbReference type="ARBA" id="ARBA00023125"/>
    </source>
</evidence>
<proteinExistence type="predicted"/>
<dbReference type="EMBL" id="PVUE01000009">
    <property type="protein sequence ID" value="PRZ41536.1"/>
    <property type="molecule type" value="Genomic_DNA"/>
</dbReference>
<organism evidence="7 8">
    <name type="scientific">Antricoccus suffuscus</name>
    <dbReference type="NCBI Taxonomy" id="1629062"/>
    <lineage>
        <taxon>Bacteria</taxon>
        <taxon>Bacillati</taxon>
        <taxon>Actinomycetota</taxon>
        <taxon>Actinomycetes</taxon>
        <taxon>Geodermatophilales</taxon>
        <taxon>Antricoccaceae</taxon>
        <taxon>Antricoccus</taxon>
    </lineage>
</organism>
<dbReference type="InterPro" id="IPR001647">
    <property type="entry name" value="HTH_TetR"/>
</dbReference>
<dbReference type="PROSITE" id="PS01081">
    <property type="entry name" value="HTH_TETR_1"/>
    <property type="match status" value="1"/>
</dbReference>
<dbReference type="PRINTS" id="PR00455">
    <property type="entry name" value="HTHTETR"/>
</dbReference>
<evidence type="ECO:0000256" key="4">
    <source>
        <dbReference type="PROSITE-ProRule" id="PRU00335"/>
    </source>
</evidence>
<evidence type="ECO:0000256" key="5">
    <source>
        <dbReference type="SAM" id="MobiDB-lite"/>
    </source>
</evidence>
<dbReference type="Proteomes" id="UP000237752">
    <property type="component" value="Unassembled WGS sequence"/>
</dbReference>
<reference evidence="7 8" key="1">
    <citation type="submission" date="2018-03" db="EMBL/GenBank/DDBJ databases">
        <title>Genomic Encyclopedia of Archaeal and Bacterial Type Strains, Phase II (KMG-II): from individual species to whole genera.</title>
        <authorList>
            <person name="Goeker M."/>
        </authorList>
    </citation>
    <scope>NUCLEOTIDE SEQUENCE [LARGE SCALE GENOMIC DNA]</scope>
    <source>
        <strain evidence="7 8">DSM 100065</strain>
    </source>
</reference>
<keyword evidence="1" id="KW-0805">Transcription regulation</keyword>
<name>A0A2T0ZYV1_9ACTN</name>
<dbReference type="Pfam" id="PF17754">
    <property type="entry name" value="TetR_C_14"/>
    <property type="match status" value="1"/>
</dbReference>
<accession>A0A2T0ZYV1</accession>
<comment type="caution">
    <text evidence="7">The sequence shown here is derived from an EMBL/GenBank/DDBJ whole genome shotgun (WGS) entry which is preliminary data.</text>
</comment>
<feature type="domain" description="HTH tetR-type" evidence="6">
    <location>
        <begin position="32"/>
        <end position="92"/>
    </location>
</feature>
<evidence type="ECO:0000256" key="3">
    <source>
        <dbReference type="ARBA" id="ARBA00023163"/>
    </source>
</evidence>
<dbReference type="Pfam" id="PF00440">
    <property type="entry name" value="TetR_N"/>
    <property type="match status" value="1"/>
</dbReference>
<dbReference type="InterPro" id="IPR023772">
    <property type="entry name" value="DNA-bd_HTH_TetR-type_CS"/>
</dbReference>